<name>A0A182PU09_9DIPT</name>
<dbReference type="InterPro" id="IPR023577">
    <property type="entry name" value="CYTH_domain"/>
</dbReference>
<evidence type="ECO:0000313" key="2">
    <source>
        <dbReference type="EnsemblMetazoa" id="AEPI010445-PA"/>
    </source>
</evidence>
<dbReference type="PANTHER" id="PTHR21028:SF2">
    <property type="entry name" value="CYTH DOMAIN-CONTAINING PROTEIN"/>
    <property type="match status" value="1"/>
</dbReference>
<proteinExistence type="predicted"/>
<evidence type="ECO:0000259" key="1">
    <source>
        <dbReference type="SMART" id="SM01118"/>
    </source>
</evidence>
<evidence type="ECO:0000313" key="3">
    <source>
        <dbReference type="Proteomes" id="UP000075885"/>
    </source>
</evidence>
<dbReference type="Proteomes" id="UP000075885">
    <property type="component" value="Unassembled WGS sequence"/>
</dbReference>
<dbReference type="Pfam" id="PF01928">
    <property type="entry name" value="CYTH"/>
    <property type="match status" value="1"/>
</dbReference>
<sequence>MYKNGSDLEKHRNVELKARLNGENGYTHRVAIAKQLTGSEGITITQKDVFFNATTGRLKLRYLQDKPSELISYDRTDVAGPKLSIYSKLDVTEPALLEQILSETVGVRGRLNKTRLLFLHEQTRIHLDVVESLGHFLEFEVVLTPDQSLEQGQAIADKMKELFEISDADLMTGAYIDELLK</sequence>
<dbReference type="Gene3D" id="2.40.320.10">
    <property type="entry name" value="Hypothetical Protein Pfu-838710-001"/>
    <property type="match status" value="1"/>
</dbReference>
<dbReference type="CDD" id="cd07890">
    <property type="entry name" value="CYTH-like_AC_IV-like"/>
    <property type="match status" value="1"/>
</dbReference>
<dbReference type="SUPFAM" id="SSF55154">
    <property type="entry name" value="CYTH-like phosphatases"/>
    <property type="match status" value="1"/>
</dbReference>
<keyword evidence="3" id="KW-1185">Reference proteome</keyword>
<reference evidence="2" key="2">
    <citation type="submission" date="2020-05" db="UniProtKB">
        <authorList>
            <consortium name="EnsemblMetazoa"/>
        </authorList>
    </citation>
    <scope>IDENTIFICATION</scope>
    <source>
        <strain evidence="2">Epiroticus2</strain>
    </source>
</reference>
<dbReference type="InterPro" id="IPR033469">
    <property type="entry name" value="CYTH-like_dom_sf"/>
</dbReference>
<dbReference type="InterPro" id="IPR008173">
    <property type="entry name" value="Adenylyl_cyclase_CyaB"/>
</dbReference>
<protein>
    <submittedName>
        <fullName evidence="2">CYTH domain-containing protein</fullName>
    </submittedName>
</protein>
<dbReference type="GO" id="GO:0016462">
    <property type="term" value="F:pyrophosphatase activity"/>
    <property type="evidence" value="ECO:0007669"/>
    <property type="project" value="UniProtKB-ARBA"/>
</dbReference>
<accession>A0A182PU09</accession>
<dbReference type="AlphaFoldDB" id="A0A182PU09"/>
<dbReference type="EnsemblMetazoa" id="AEPI010445-RA">
    <property type="protein sequence ID" value="AEPI010445-PA"/>
    <property type="gene ID" value="AEPI010445"/>
</dbReference>
<organism evidence="2 3">
    <name type="scientific">Anopheles epiroticus</name>
    <dbReference type="NCBI Taxonomy" id="199890"/>
    <lineage>
        <taxon>Eukaryota</taxon>
        <taxon>Metazoa</taxon>
        <taxon>Ecdysozoa</taxon>
        <taxon>Arthropoda</taxon>
        <taxon>Hexapoda</taxon>
        <taxon>Insecta</taxon>
        <taxon>Pterygota</taxon>
        <taxon>Neoptera</taxon>
        <taxon>Endopterygota</taxon>
        <taxon>Diptera</taxon>
        <taxon>Nematocera</taxon>
        <taxon>Culicoidea</taxon>
        <taxon>Culicidae</taxon>
        <taxon>Anophelinae</taxon>
        <taxon>Anopheles</taxon>
    </lineage>
</organism>
<dbReference type="PANTHER" id="PTHR21028">
    <property type="entry name" value="SI:CH211-156B7.4"/>
    <property type="match status" value="1"/>
</dbReference>
<dbReference type="SMART" id="SM01118">
    <property type="entry name" value="CYTH"/>
    <property type="match status" value="1"/>
</dbReference>
<dbReference type="VEuPathDB" id="VectorBase:AEPI010445"/>
<feature type="domain" description="CYTH" evidence="1">
    <location>
        <begin position="11"/>
        <end position="181"/>
    </location>
</feature>
<dbReference type="STRING" id="199890.A0A182PU09"/>
<reference evidence="3" key="1">
    <citation type="submission" date="2013-03" db="EMBL/GenBank/DDBJ databases">
        <title>The Genome Sequence of Anopheles epiroticus epiroticus2.</title>
        <authorList>
            <consortium name="The Broad Institute Genomics Platform"/>
            <person name="Neafsey D.E."/>
            <person name="Howell P."/>
            <person name="Walker B."/>
            <person name="Young S.K."/>
            <person name="Zeng Q."/>
            <person name="Gargeya S."/>
            <person name="Fitzgerald M."/>
            <person name="Haas B."/>
            <person name="Abouelleil A."/>
            <person name="Allen A.W."/>
            <person name="Alvarado L."/>
            <person name="Arachchi H.M."/>
            <person name="Berlin A.M."/>
            <person name="Chapman S.B."/>
            <person name="Gainer-Dewar J."/>
            <person name="Goldberg J."/>
            <person name="Griggs A."/>
            <person name="Gujja S."/>
            <person name="Hansen M."/>
            <person name="Howarth C."/>
            <person name="Imamovic A."/>
            <person name="Ireland A."/>
            <person name="Larimer J."/>
            <person name="McCowan C."/>
            <person name="Murphy C."/>
            <person name="Pearson M."/>
            <person name="Poon T.W."/>
            <person name="Priest M."/>
            <person name="Roberts A."/>
            <person name="Saif S."/>
            <person name="Shea T."/>
            <person name="Sisk P."/>
            <person name="Sykes S."/>
            <person name="Wortman J."/>
            <person name="Nusbaum C."/>
            <person name="Birren B."/>
        </authorList>
    </citation>
    <scope>NUCLEOTIDE SEQUENCE [LARGE SCALE GENOMIC DNA]</scope>
    <source>
        <strain evidence="3">Epiroticus2</strain>
    </source>
</reference>